<dbReference type="InterPro" id="IPR017395">
    <property type="entry name" value="Chlorophyllase-like"/>
</dbReference>
<accession>A0AAW1YAC0</accession>
<dbReference type="EMBL" id="JBEDUW010000002">
    <property type="protein sequence ID" value="KAK9944702.1"/>
    <property type="molecule type" value="Genomic_DNA"/>
</dbReference>
<dbReference type="SUPFAM" id="SSF53474">
    <property type="entry name" value="alpha/beta-Hydrolases"/>
    <property type="match status" value="1"/>
</dbReference>
<gene>
    <name evidence="1" type="ORF">M0R45_010258</name>
</gene>
<proteinExistence type="predicted"/>
<reference evidence="1 2" key="1">
    <citation type="journal article" date="2023" name="G3 (Bethesda)">
        <title>A chromosome-length genome assembly and annotation of blackberry (Rubus argutus, cv. 'Hillquist').</title>
        <authorList>
            <person name="Bruna T."/>
            <person name="Aryal R."/>
            <person name="Dudchenko O."/>
            <person name="Sargent D.J."/>
            <person name="Mead D."/>
            <person name="Buti M."/>
            <person name="Cavallini A."/>
            <person name="Hytonen T."/>
            <person name="Andres J."/>
            <person name="Pham M."/>
            <person name="Weisz D."/>
            <person name="Mascagni F."/>
            <person name="Usai G."/>
            <person name="Natali L."/>
            <person name="Bassil N."/>
            <person name="Fernandez G.E."/>
            <person name="Lomsadze A."/>
            <person name="Armour M."/>
            <person name="Olukolu B."/>
            <person name="Poorten T."/>
            <person name="Britton C."/>
            <person name="Davik J."/>
            <person name="Ashrafi H."/>
            <person name="Aiden E.L."/>
            <person name="Borodovsky M."/>
            <person name="Worthington M."/>
        </authorList>
    </citation>
    <scope>NUCLEOTIDE SEQUENCE [LARGE SCALE GENOMIC DNA]</scope>
    <source>
        <strain evidence="1">PI 553951</strain>
    </source>
</reference>
<dbReference type="GO" id="GO:0047746">
    <property type="term" value="F:chlorophyllase activity"/>
    <property type="evidence" value="ECO:0007669"/>
    <property type="project" value="TreeGrafter"/>
</dbReference>
<keyword evidence="2" id="KW-1185">Reference proteome</keyword>
<dbReference type="Proteomes" id="UP001457282">
    <property type="component" value="Unassembled WGS sequence"/>
</dbReference>
<dbReference type="PANTHER" id="PTHR33428">
    <property type="entry name" value="CHLOROPHYLLASE-2, CHLOROPLASTIC"/>
    <property type="match status" value="1"/>
</dbReference>
<organism evidence="1 2">
    <name type="scientific">Rubus argutus</name>
    <name type="common">Southern blackberry</name>
    <dbReference type="NCBI Taxonomy" id="59490"/>
    <lineage>
        <taxon>Eukaryota</taxon>
        <taxon>Viridiplantae</taxon>
        <taxon>Streptophyta</taxon>
        <taxon>Embryophyta</taxon>
        <taxon>Tracheophyta</taxon>
        <taxon>Spermatophyta</taxon>
        <taxon>Magnoliopsida</taxon>
        <taxon>eudicotyledons</taxon>
        <taxon>Gunneridae</taxon>
        <taxon>Pentapetalae</taxon>
        <taxon>rosids</taxon>
        <taxon>fabids</taxon>
        <taxon>Rosales</taxon>
        <taxon>Rosaceae</taxon>
        <taxon>Rosoideae</taxon>
        <taxon>Rosoideae incertae sedis</taxon>
        <taxon>Rubus</taxon>
    </lineage>
</organism>
<sequence length="303" mass="32706">MASVFVEGTFGYYCLPASSVDSSHPPKPLKIVTPTEPGTYPIILLLHGFYLHNSYYKGLLQHIVSHGFIAVAPQLYELLPPSGQDEINSASEVANWLSKNLSSLLLSENKNIIADFTKVAISGHSRGGKIAFALALGHATEPALSFKFSVLIGIDPVDGLNKTTLWLEPHILTYKPCSFDLDIPIAVIGTGLGSENSNNISLPCAPDGLNHKEFFNECQSPRAHFVAKDFGHMDMLDDDAGTVGQFLKCLCKKGCPKDHMRRATGGIIVAFLNAYLNDDSGDLLAIVANPSLSPATLEDVECH</sequence>
<evidence type="ECO:0008006" key="3">
    <source>
        <dbReference type="Google" id="ProtNLM"/>
    </source>
</evidence>
<evidence type="ECO:0000313" key="2">
    <source>
        <dbReference type="Proteomes" id="UP001457282"/>
    </source>
</evidence>
<dbReference type="Pfam" id="PF07224">
    <property type="entry name" value="Chlorophyllase"/>
    <property type="match status" value="1"/>
</dbReference>
<name>A0AAW1YAC0_RUBAR</name>
<dbReference type="PANTHER" id="PTHR33428:SF10">
    <property type="entry name" value="CHLOROPHYLLASE-1"/>
    <property type="match status" value="1"/>
</dbReference>
<dbReference type="AlphaFoldDB" id="A0AAW1YAC0"/>
<dbReference type="GO" id="GO:0015996">
    <property type="term" value="P:chlorophyll catabolic process"/>
    <property type="evidence" value="ECO:0007669"/>
    <property type="project" value="TreeGrafter"/>
</dbReference>
<dbReference type="InterPro" id="IPR029058">
    <property type="entry name" value="AB_hydrolase_fold"/>
</dbReference>
<dbReference type="Gene3D" id="3.40.50.1820">
    <property type="entry name" value="alpha/beta hydrolase"/>
    <property type="match status" value="1"/>
</dbReference>
<evidence type="ECO:0000313" key="1">
    <source>
        <dbReference type="EMBL" id="KAK9944702.1"/>
    </source>
</evidence>
<comment type="caution">
    <text evidence="1">The sequence shown here is derived from an EMBL/GenBank/DDBJ whole genome shotgun (WGS) entry which is preliminary data.</text>
</comment>
<protein>
    <recommendedName>
        <fullName evidence="3">Chlorophyllase</fullName>
    </recommendedName>
</protein>